<dbReference type="EMBL" id="VCKZ01000732">
    <property type="protein sequence ID" value="TMR22329.1"/>
    <property type="molecule type" value="Genomic_DNA"/>
</dbReference>
<dbReference type="InterPro" id="IPR003346">
    <property type="entry name" value="Transposase_20"/>
</dbReference>
<dbReference type="AlphaFoldDB" id="A0A5S4FNW3"/>
<reference evidence="3 4" key="1">
    <citation type="submission" date="2019-05" db="EMBL/GenBank/DDBJ databases">
        <title>Draft genome sequence of Actinomadura geliboluensis A8036.</title>
        <authorList>
            <person name="Saricaoglu S."/>
            <person name="Isik K."/>
        </authorList>
    </citation>
    <scope>NUCLEOTIDE SEQUENCE [LARGE SCALE GENOMIC DNA]</scope>
    <source>
        <strain evidence="3 4">A8036</strain>
    </source>
</reference>
<proteinExistence type="predicted"/>
<dbReference type="Pfam" id="PF02371">
    <property type="entry name" value="Transposase_20"/>
    <property type="match status" value="1"/>
</dbReference>
<gene>
    <name evidence="3" type="ORF">ETD96_43885</name>
</gene>
<evidence type="ECO:0000259" key="1">
    <source>
        <dbReference type="Pfam" id="PF01548"/>
    </source>
</evidence>
<dbReference type="InterPro" id="IPR002525">
    <property type="entry name" value="Transp_IS110-like_N"/>
</dbReference>
<feature type="domain" description="Transposase IS110-like N-terminal" evidence="1">
    <location>
        <begin position="15"/>
        <end position="169"/>
    </location>
</feature>
<organism evidence="3 4">
    <name type="scientific">Actinomadura geliboluensis</name>
    <dbReference type="NCBI Taxonomy" id="882440"/>
    <lineage>
        <taxon>Bacteria</taxon>
        <taxon>Bacillati</taxon>
        <taxon>Actinomycetota</taxon>
        <taxon>Actinomycetes</taxon>
        <taxon>Streptosporangiales</taxon>
        <taxon>Thermomonosporaceae</taxon>
        <taxon>Actinomadura</taxon>
    </lineage>
</organism>
<dbReference type="Proteomes" id="UP000305238">
    <property type="component" value="Unassembled WGS sequence"/>
</dbReference>
<dbReference type="InterPro" id="IPR047650">
    <property type="entry name" value="Transpos_IS110"/>
</dbReference>
<evidence type="ECO:0000313" key="4">
    <source>
        <dbReference type="Proteomes" id="UP000305238"/>
    </source>
</evidence>
<dbReference type="PANTHER" id="PTHR33055:SF3">
    <property type="entry name" value="PUTATIVE TRANSPOSASE FOR IS117-RELATED"/>
    <property type="match status" value="1"/>
</dbReference>
<dbReference type="Pfam" id="PF01548">
    <property type="entry name" value="DEDD_Tnp_IS110"/>
    <property type="match status" value="1"/>
</dbReference>
<sequence length="404" mass="44243">MGSNPLAGTDGPLWAGIDAGKTHHHLAVVDAVGEVVWSERVPNDQAAVEKAITMVTAAGVRVAWAVDLTSRTSALLLALLTAAGQDVVYVPGRTVNRMAGAFSGEAKTDAKDAVTIANTARMRRDFLPARPQPELVAELALLTGRRADVNADWVRSVSRLRDLLSGIFPALEREFDFATRAALVLVERYQTPQALRRAGLTRITAHLRKHGVRRAEEIAERAVAAAKSQTVVLPGQDIAARLISQIAADLLRLRDRLKDLDGQIRDTFARHPQAEVILSMPGMGPQLGAEFVIAVGDLSTFRDSAHLAAYAGLAPVPRDSGRITGNLHRPKRYHRRLRRVFYLSALSSLKTHGPNRDYYRRKRAEGKKHQNALMALARRRIDVLWALLRDDRCFTSSAPVAQAA</sequence>
<dbReference type="OrthoDB" id="3188901at2"/>
<name>A0A5S4FNW3_9ACTN</name>
<feature type="domain" description="Transposase IS116/IS110/IS902 C-terminal" evidence="2">
    <location>
        <begin position="275"/>
        <end position="359"/>
    </location>
</feature>
<comment type="caution">
    <text evidence="3">The sequence shown here is derived from an EMBL/GenBank/DDBJ whole genome shotgun (WGS) entry which is preliminary data.</text>
</comment>
<dbReference type="GO" id="GO:0003677">
    <property type="term" value="F:DNA binding"/>
    <property type="evidence" value="ECO:0007669"/>
    <property type="project" value="InterPro"/>
</dbReference>
<dbReference type="GO" id="GO:0006313">
    <property type="term" value="P:DNA transposition"/>
    <property type="evidence" value="ECO:0007669"/>
    <property type="project" value="InterPro"/>
</dbReference>
<keyword evidence="4" id="KW-1185">Reference proteome</keyword>
<evidence type="ECO:0000313" key="3">
    <source>
        <dbReference type="EMBL" id="TMR22329.1"/>
    </source>
</evidence>
<dbReference type="RefSeq" id="WP_138642367.1">
    <property type="nucleotide sequence ID" value="NZ_VCKZ01000732.1"/>
</dbReference>
<evidence type="ECO:0000259" key="2">
    <source>
        <dbReference type="Pfam" id="PF02371"/>
    </source>
</evidence>
<dbReference type="GO" id="GO:0004803">
    <property type="term" value="F:transposase activity"/>
    <property type="evidence" value="ECO:0007669"/>
    <property type="project" value="InterPro"/>
</dbReference>
<dbReference type="PANTHER" id="PTHR33055">
    <property type="entry name" value="TRANSPOSASE FOR INSERTION SEQUENCE ELEMENT IS1111A"/>
    <property type="match status" value="1"/>
</dbReference>
<accession>A0A5S4FNW3</accession>
<dbReference type="NCBIfam" id="NF033542">
    <property type="entry name" value="transpos_IS110"/>
    <property type="match status" value="1"/>
</dbReference>
<protein>
    <submittedName>
        <fullName evidence="3">IS110 family transposase</fullName>
    </submittedName>
</protein>